<protein>
    <recommendedName>
        <fullName evidence="1">Gp5/Type VI secretion system Vgr protein OB-fold domain-containing protein</fullName>
    </recommendedName>
</protein>
<dbReference type="AlphaFoldDB" id="A0A546XI94"/>
<dbReference type="OrthoDB" id="7836531at2"/>
<dbReference type="Proteomes" id="UP000315434">
    <property type="component" value="Unassembled WGS sequence"/>
</dbReference>
<dbReference type="InterPro" id="IPR006531">
    <property type="entry name" value="Gp5/Vgr_OB"/>
</dbReference>
<accession>A0A546XI94</accession>
<evidence type="ECO:0000259" key="1">
    <source>
        <dbReference type="Pfam" id="PF04717"/>
    </source>
</evidence>
<dbReference type="EMBL" id="SGNY01000003">
    <property type="protein sequence ID" value="TRB00460.1"/>
    <property type="molecule type" value="Genomic_DNA"/>
</dbReference>
<reference evidence="2 3" key="1">
    <citation type="journal article" date="2019" name="Appl. Microbiol. Biotechnol.">
        <title>Differential efficiency of wild type rhizogenic strains for rol gene transformation of plants.</title>
        <authorList>
            <person name="Desmet S."/>
            <person name="De Keyser E."/>
            <person name="Van Vaerenbergh J."/>
            <person name="Baeyen S."/>
            <person name="Van Huylenbroeck J."/>
            <person name="Geelen D."/>
            <person name="Dhooghe E."/>
        </authorList>
    </citation>
    <scope>NUCLEOTIDE SEQUENCE [LARGE SCALE GENOMIC DNA]</scope>
    <source>
        <strain evidence="2 3">GBBC3284</strain>
    </source>
</reference>
<comment type="caution">
    <text evidence="2">The sequence shown here is derived from an EMBL/GenBank/DDBJ whole genome shotgun (WGS) entry which is preliminary data.</text>
</comment>
<feature type="domain" description="Gp5/Type VI secretion system Vgr protein OB-fold" evidence="1">
    <location>
        <begin position="27"/>
        <end position="94"/>
    </location>
</feature>
<dbReference type="Gene3D" id="2.40.50.230">
    <property type="entry name" value="Gp5 N-terminal domain"/>
    <property type="match status" value="1"/>
</dbReference>
<evidence type="ECO:0000313" key="3">
    <source>
        <dbReference type="Proteomes" id="UP000315434"/>
    </source>
</evidence>
<proteinExistence type="predicted"/>
<gene>
    <name evidence="2" type="ORF">EXN68_12155</name>
</gene>
<sequence length="183" mass="19923">MASLVDQITDLYVRMAELERRNRNRRRKGTIAEVSDDKSKYRVKLSEQAGKPYLTPWIKARTLAAGGVKVDVLYSVGEQVDVVSENGDMTDAQIDFSTYSDDNARENSDTPFHIKIGDTVIEASAGQAKVTSPKVIVESPNVQLGGDGGKRVARIGDLVHVMSGSSSGKWPIVEGSEHVFAVD</sequence>
<organism evidence="2 3">
    <name type="scientific">Rhizobium rhizogenes</name>
    <name type="common">Agrobacterium rhizogenes</name>
    <dbReference type="NCBI Taxonomy" id="359"/>
    <lineage>
        <taxon>Bacteria</taxon>
        <taxon>Pseudomonadati</taxon>
        <taxon>Pseudomonadota</taxon>
        <taxon>Alphaproteobacteria</taxon>
        <taxon>Hyphomicrobiales</taxon>
        <taxon>Rhizobiaceae</taxon>
        <taxon>Rhizobium/Agrobacterium group</taxon>
        <taxon>Rhizobium</taxon>
    </lineage>
</organism>
<dbReference type="RefSeq" id="WP_112495636.1">
    <property type="nucleotide sequence ID" value="NZ_SGNY01000003.1"/>
</dbReference>
<dbReference type="Pfam" id="PF04717">
    <property type="entry name" value="Phage_base_V"/>
    <property type="match status" value="1"/>
</dbReference>
<dbReference type="InterPro" id="IPR037026">
    <property type="entry name" value="Vgr_OB-fold_dom_sf"/>
</dbReference>
<evidence type="ECO:0000313" key="2">
    <source>
        <dbReference type="EMBL" id="TRB00460.1"/>
    </source>
</evidence>
<name>A0A546XI94_RHIRH</name>